<dbReference type="AlphaFoldDB" id="E6LI64"/>
<proteinExistence type="predicted"/>
<dbReference type="eggNOG" id="ENOG50316TC">
    <property type="taxonomic scope" value="Bacteria"/>
</dbReference>
<dbReference type="EMBL" id="AEPV01000080">
    <property type="protein sequence ID" value="EFU73099.1"/>
    <property type="molecule type" value="Genomic_DNA"/>
</dbReference>
<gene>
    <name evidence="1" type="ORF">HMPREF9088_2054</name>
</gene>
<reference evidence="1 2" key="1">
    <citation type="submission" date="2010-12" db="EMBL/GenBank/DDBJ databases">
        <authorList>
            <person name="Muzny D."/>
            <person name="Qin X."/>
            <person name="Deng J."/>
            <person name="Jiang H."/>
            <person name="Liu Y."/>
            <person name="Qu J."/>
            <person name="Song X.-Z."/>
            <person name="Zhang L."/>
            <person name="Thornton R."/>
            <person name="Coyle M."/>
            <person name="Francisco L."/>
            <person name="Jackson L."/>
            <person name="Javaid M."/>
            <person name="Korchina V."/>
            <person name="Kovar C."/>
            <person name="Mata R."/>
            <person name="Mathew T."/>
            <person name="Ngo R."/>
            <person name="Nguyen L."/>
            <person name="Nguyen N."/>
            <person name="Okwuonu G."/>
            <person name="Ongeri F."/>
            <person name="Pham C."/>
            <person name="Simmons D."/>
            <person name="Wilczek-Boney K."/>
            <person name="Hale W."/>
            <person name="Jakkamsetti A."/>
            <person name="Pham P."/>
            <person name="Ruth R."/>
            <person name="San Lucas F."/>
            <person name="Warren J."/>
            <person name="Zhang J."/>
            <person name="Zhao Z."/>
            <person name="Zhou C."/>
            <person name="Zhu D."/>
            <person name="Lee S."/>
            <person name="Bess C."/>
            <person name="Blankenburg K."/>
            <person name="Forbes L."/>
            <person name="Fu Q."/>
            <person name="Gubbala S."/>
            <person name="Hirani K."/>
            <person name="Jayaseelan J.C."/>
            <person name="Lara F."/>
            <person name="Munidasa M."/>
            <person name="Palculict T."/>
            <person name="Patil S."/>
            <person name="Pu L.-L."/>
            <person name="Saada N."/>
            <person name="Tang L."/>
            <person name="Weissenberger G."/>
            <person name="Zhu Y."/>
            <person name="Hemphill L."/>
            <person name="Shang Y."/>
            <person name="Youmans B."/>
            <person name="Ayvaz T."/>
            <person name="Ross M."/>
            <person name="Santibanez J."/>
            <person name="Aqrawi P."/>
            <person name="Gross S."/>
            <person name="Joshi V."/>
            <person name="Fowler G."/>
            <person name="Nazareth L."/>
            <person name="Reid J."/>
            <person name="Worley K."/>
            <person name="Petrosino J."/>
            <person name="Highlander S."/>
            <person name="Gibbs R."/>
        </authorList>
    </citation>
    <scope>NUCLEOTIDE SEQUENCE [LARGE SCALE GENOMIC DNA]</scope>
    <source>
        <strain evidence="2">DSM 15952 / CCUG 50447 / LMG 22039 / TP 1.5</strain>
    </source>
</reference>
<dbReference type="Proteomes" id="UP000010296">
    <property type="component" value="Unassembled WGS sequence"/>
</dbReference>
<dbReference type="PATRIC" id="fig|888064.11.peg.1676"/>
<comment type="caution">
    <text evidence="1">The sequence shown here is derived from an EMBL/GenBank/DDBJ whole genome shotgun (WGS) entry which is preliminary data.</text>
</comment>
<evidence type="ECO:0000313" key="2">
    <source>
        <dbReference type="Proteomes" id="UP000010296"/>
    </source>
</evidence>
<dbReference type="HOGENOM" id="CLU_666892_0_0_9"/>
<name>E6LI64_ENTI1</name>
<dbReference type="STRING" id="888064.HMPREF9088_2054"/>
<accession>E6LI64</accession>
<keyword evidence="2" id="KW-1185">Reference proteome</keyword>
<sequence>MSVLLIVKRFVSIRREYMNYSGKKVVKMFNEIKANSEIAIVNKQGDHLTFSAVDMDQDIDLLRLKKYKEIKISNKGMITSGIAQTGLQIGNQILSLSKIASQAPNGLYSATTNPETLSKLSNGLTSTIIRKNGKIVEHAGFKEVGLHLNLNPAMALSIGMQAMSMISGTYYLNKINSQLTSINSKLSELIELHHDENIGELQTIRSGLADISNRTTFDDSDIATIRDYKKDADNIEKEYINRLDRFSKENVIEKKLDDLDQFILNLNKTTEIANQASIYSLMCELSELFIRMKRGDDSLLIEELISQLEKHYQSSFYNNSTKKNNHIYNSFLQSIKNEVTKLTKKKKKSFGKLAATTGTFYLSGFIGLGAVAGTKKISKELKLSKLRKKELLLNNNYTSIKSTISLSKNQLNIPKVLQELKTLPTKNSDFLLLDDGSQQRIFIEE</sequence>
<protein>
    <submittedName>
        <fullName evidence="1">Uncharacterized protein</fullName>
    </submittedName>
</protein>
<evidence type="ECO:0000313" key="1">
    <source>
        <dbReference type="EMBL" id="EFU73099.1"/>
    </source>
</evidence>
<organism evidence="1 2">
    <name type="scientific">Enterococcus italicus (strain DSM 15952 / CCUG 50447 / LMG 22039 / TP 1.5)</name>
    <dbReference type="NCBI Taxonomy" id="888064"/>
    <lineage>
        <taxon>Bacteria</taxon>
        <taxon>Bacillati</taxon>
        <taxon>Bacillota</taxon>
        <taxon>Bacilli</taxon>
        <taxon>Lactobacillales</taxon>
        <taxon>Enterococcaceae</taxon>
        <taxon>Enterococcus</taxon>
    </lineage>
</organism>